<dbReference type="InterPro" id="IPR027417">
    <property type="entry name" value="P-loop_NTPase"/>
</dbReference>
<dbReference type="InterPro" id="IPR007111">
    <property type="entry name" value="NACHT_NTPase"/>
</dbReference>
<dbReference type="Pfam" id="PF25053">
    <property type="entry name" value="DUF7791"/>
    <property type="match status" value="1"/>
</dbReference>
<evidence type="ECO:0000313" key="4">
    <source>
        <dbReference type="Proteomes" id="UP001239445"/>
    </source>
</evidence>
<dbReference type="PROSITE" id="PS50837">
    <property type="entry name" value="NACHT"/>
    <property type="match status" value="1"/>
</dbReference>
<keyword evidence="1" id="KW-0677">Repeat</keyword>
<dbReference type="SUPFAM" id="SSF52540">
    <property type="entry name" value="P-loop containing nucleoside triphosphate hydrolases"/>
    <property type="match status" value="1"/>
</dbReference>
<feature type="domain" description="NACHT" evidence="2">
    <location>
        <begin position="316"/>
        <end position="483"/>
    </location>
</feature>
<dbReference type="PANTHER" id="PTHR10039:SF5">
    <property type="entry name" value="NACHT DOMAIN-CONTAINING PROTEIN"/>
    <property type="match status" value="1"/>
</dbReference>
<gene>
    <name evidence="3" type="ORF">QBC47DRAFT_168176</name>
</gene>
<evidence type="ECO:0000259" key="2">
    <source>
        <dbReference type="PROSITE" id="PS50837"/>
    </source>
</evidence>
<dbReference type="Pfam" id="PF24883">
    <property type="entry name" value="NPHP3_N"/>
    <property type="match status" value="1"/>
</dbReference>
<accession>A0AAJ0BET6</accession>
<comment type="caution">
    <text evidence="3">The sequence shown here is derived from an EMBL/GenBank/DDBJ whole genome shotgun (WGS) entry which is preliminary data.</text>
</comment>
<dbReference type="Gene3D" id="3.40.50.300">
    <property type="entry name" value="P-loop containing nucleotide triphosphate hydrolases"/>
    <property type="match status" value="1"/>
</dbReference>
<dbReference type="AlphaFoldDB" id="A0AAJ0BET6"/>
<dbReference type="Proteomes" id="UP001239445">
    <property type="component" value="Unassembled WGS sequence"/>
</dbReference>
<reference evidence="3" key="1">
    <citation type="submission" date="2023-06" db="EMBL/GenBank/DDBJ databases">
        <title>Genome-scale phylogeny and comparative genomics of the fungal order Sordariales.</title>
        <authorList>
            <consortium name="Lawrence Berkeley National Laboratory"/>
            <person name="Hensen N."/>
            <person name="Bonometti L."/>
            <person name="Westerberg I."/>
            <person name="Brannstrom I.O."/>
            <person name="Guillou S."/>
            <person name="Cros-Aarteil S."/>
            <person name="Calhoun S."/>
            <person name="Haridas S."/>
            <person name="Kuo A."/>
            <person name="Mondo S."/>
            <person name="Pangilinan J."/>
            <person name="Riley R."/>
            <person name="Labutti K."/>
            <person name="Andreopoulos B."/>
            <person name="Lipzen A."/>
            <person name="Chen C."/>
            <person name="Yanf M."/>
            <person name="Daum C."/>
            <person name="Ng V."/>
            <person name="Clum A."/>
            <person name="Steindorff A."/>
            <person name="Ohm R."/>
            <person name="Martin F."/>
            <person name="Silar P."/>
            <person name="Natvig D."/>
            <person name="Lalanne C."/>
            <person name="Gautier V."/>
            <person name="Ament-Velasquez S.L."/>
            <person name="Kruys A."/>
            <person name="Hutchinson M.I."/>
            <person name="Powell A.J."/>
            <person name="Barry K."/>
            <person name="Miller A.N."/>
            <person name="Grigoriev I.V."/>
            <person name="Debuchy R."/>
            <person name="Gladieux P."/>
            <person name="Thoren M.H."/>
            <person name="Johannesson H."/>
        </authorList>
    </citation>
    <scope>NUCLEOTIDE SEQUENCE</scope>
    <source>
        <strain evidence="3">PSN4</strain>
    </source>
</reference>
<sequence length="1082" mass="122308">MEALAAFSLACNVMQTISFTIETVSLFKNVFSQGSAHPNAAAVVDRFCQLCSSLSASLPTGPSNEDERRVVEIAQDCLRAAAELRVEIAKTSFPSAKGSVVTSAFRGVQAKFRVGRLEKLERRMRTHQRLLESGILVRICNQNTAAAIQQQAAFSSLDASLQNFISRFSQGQTRLEQLIDGTTQVVRSETLKSQQLIVSALSSESTKTRDDVAHLLEMMAAGPPIWQKREKLLRSLKYETMNDRVNMIDQQLEGTFRWVVEGIHPWVKEFEETPNGSNRLERSHGHPDCSDGTGLVEVSWKSWKCFPCWLKSPSRTIYWIQGKAGSGKSTLMRFLVKQPEHWLPKPGRNRRPPIVLSHFIWASGTRTQRSIRGLLLSLLYQFLEQDEQAIDEILRSFPRLSSKDMHGDWPVEELNQVLITCLSASQQPVFVFVDGLDEIGSSGNDTVDTPTKLLNVVWKLNTIDKVKICVASRPDSVFKRQLAKMPALQLQDLTRFDMKKYAENLFLQPYYDTPDEAVCRELIETLCGKANGVFLWTALAIKSLTRGLAQGETIAELQMRLEKMPESLYLLYQDMWSRLNEDKSVYREEAARYFNLVREWSSMNPYDPDITVAHLMLAEDPSKADAILQNPKAMSVDELDAACQETARRLTLRTAGLLEIHPTRQTIHFVHRSAYEFFDNDPEGKRILGYDHTSTESRQARLWEACLSQLFLRITKHYGPGIAVETPGQVMEPLHSMWERGDVPEELGMRLMLRCKSIWDSGSWQSRVHANFRTLDFAGLAAGLGLHKYISALFKGSVPGYGGRTLDRMYKTYLLVAALSEEHTSPLTFHNYEGKSQIVSEILEEKAMLALESTNGNHVAAANLTVLLAILSTKVPWPEMLPRIPSVLWRYLDAAPFGERVCVIFRLEDLQEPSKWLLDIEGVSPPMSLDTRKIKSWIALEMDIASLLELFLGALARRSDGLGDRSATLPLQDRLRELNIARQVKIIAFSVTWGMEPRWLRPVKPKDLKGVVTALDKIRLDYDPQNPKLAALFQIPGLVSYLKEVQTRAAAVQELEYEKALELNTVATTRGFMSKPPRQFED</sequence>
<dbReference type="InterPro" id="IPR056693">
    <property type="entry name" value="DUF7791"/>
</dbReference>
<protein>
    <recommendedName>
        <fullName evidence="2">NACHT domain-containing protein</fullName>
    </recommendedName>
</protein>
<name>A0AAJ0BET6_9PEZI</name>
<dbReference type="InterPro" id="IPR056884">
    <property type="entry name" value="NPHP3-like_N"/>
</dbReference>
<evidence type="ECO:0000256" key="1">
    <source>
        <dbReference type="ARBA" id="ARBA00022737"/>
    </source>
</evidence>
<proteinExistence type="predicted"/>
<organism evidence="3 4">
    <name type="scientific">Echria macrotheca</name>
    <dbReference type="NCBI Taxonomy" id="438768"/>
    <lineage>
        <taxon>Eukaryota</taxon>
        <taxon>Fungi</taxon>
        <taxon>Dikarya</taxon>
        <taxon>Ascomycota</taxon>
        <taxon>Pezizomycotina</taxon>
        <taxon>Sordariomycetes</taxon>
        <taxon>Sordariomycetidae</taxon>
        <taxon>Sordariales</taxon>
        <taxon>Schizotheciaceae</taxon>
        <taxon>Echria</taxon>
    </lineage>
</organism>
<keyword evidence="4" id="KW-1185">Reference proteome</keyword>
<evidence type="ECO:0000313" key="3">
    <source>
        <dbReference type="EMBL" id="KAK1756677.1"/>
    </source>
</evidence>
<dbReference type="EMBL" id="MU839831">
    <property type="protein sequence ID" value="KAK1756677.1"/>
    <property type="molecule type" value="Genomic_DNA"/>
</dbReference>
<dbReference type="PANTHER" id="PTHR10039">
    <property type="entry name" value="AMELOGENIN"/>
    <property type="match status" value="1"/>
</dbReference>